<evidence type="ECO:0000313" key="4">
    <source>
        <dbReference type="EMBL" id="MDP9842775.1"/>
    </source>
</evidence>
<feature type="domain" description="Ketoreductase" evidence="3">
    <location>
        <begin position="8"/>
        <end position="194"/>
    </location>
</feature>
<evidence type="ECO:0000256" key="1">
    <source>
        <dbReference type="ARBA" id="ARBA00006484"/>
    </source>
</evidence>
<reference evidence="4 5" key="1">
    <citation type="submission" date="2023-07" db="EMBL/GenBank/DDBJ databases">
        <title>Sequencing the genomes of 1000 actinobacteria strains.</title>
        <authorList>
            <person name="Klenk H.-P."/>
        </authorList>
    </citation>
    <scope>NUCLEOTIDE SEQUENCE [LARGE SCALE GENOMIC DNA]</scope>
    <source>
        <strain evidence="4 5">DSM 46740</strain>
    </source>
</reference>
<dbReference type="PANTHER" id="PTHR42760">
    <property type="entry name" value="SHORT-CHAIN DEHYDROGENASES/REDUCTASES FAMILY MEMBER"/>
    <property type="match status" value="1"/>
</dbReference>
<dbReference type="Gene3D" id="3.40.50.720">
    <property type="entry name" value="NAD(P)-binding Rossmann-like Domain"/>
    <property type="match status" value="1"/>
</dbReference>
<organism evidence="4 5">
    <name type="scientific">Streptosporangium lutulentum</name>
    <dbReference type="NCBI Taxonomy" id="1461250"/>
    <lineage>
        <taxon>Bacteria</taxon>
        <taxon>Bacillati</taxon>
        <taxon>Actinomycetota</taxon>
        <taxon>Actinomycetes</taxon>
        <taxon>Streptosporangiales</taxon>
        <taxon>Streptosporangiaceae</taxon>
        <taxon>Streptosporangium</taxon>
    </lineage>
</organism>
<dbReference type="CDD" id="cd05233">
    <property type="entry name" value="SDR_c"/>
    <property type="match status" value="1"/>
</dbReference>
<dbReference type="PRINTS" id="PR00081">
    <property type="entry name" value="GDHRDH"/>
</dbReference>
<dbReference type="PROSITE" id="PS00061">
    <property type="entry name" value="ADH_SHORT"/>
    <property type="match status" value="1"/>
</dbReference>
<dbReference type="InterPro" id="IPR036291">
    <property type="entry name" value="NAD(P)-bd_dom_sf"/>
</dbReference>
<accession>A0ABT9Q7P5</accession>
<keyword evidence="5" id="KW-1185">Reference proteome</keyword>
<evidence type="ECO:0000313" key="5">
    <source>
        <dbReference type="Proteomes" id="UP001225356"/>
    </source>
</evidence>
<gene>
    <name evidence="4" type="ORF">J2853_001986</name>
</gene>
<comment type="caution">
    <text evidence="4">The sequence shown here is derived from an EMBL/GenBank/DDBJ whole genome shotgun (WGS) entry which is preliminary data.</text>
</comment>
<sequence>MDINVSDKVILVTGAGRGIGRSLAVGLAREGARTAVLTRRGEDGDRLAEEIGRLPGAGPVFPVVADVSDEDAVEAAVTRVDRQWGRIDALVHNAGWMPPARPVLDTDLATLRGVLETNLVGSFVVTKHVAPVMIRGGGGRIVYVSSMIGVQANPGLAAYGASKAGVNILSNVVHRELADQGVRTAVLAPGLTDTPGMRASVGKEYIDKVASAYPGGRVGQPEDILALTVFLCSDAAQHISGTLLPVRPVTG</sequence>
<proteinExistence type="inferred from homology"/>
<dbReference type="Pfam" id="PF00106">
    <property type="entry name" value="adh_short"/>
    <property type="match status" value="1"/>
</dbReference>
<dbReference type="PRINTS" id="PR00080">
    <property type="entry name" value="SDRFAMILY"/>
</dbReference>
<dbReference type="SMART" id="SM00822">
    <property type="entry name" value="PKS_KR"/>
    <property type="match status" value="1"/>
</dbReference>
<dbReference type="InterPro" id="IPR002347">
    <property type="entry name" value="SDR_fam"/>
</dbReference>
<dbReference type="SUPFAM" id="SSF51735">
    <property type="entry name" value="NAD(P)-binding Rossmann-fold domains"/>
    <property type="match status" value="1"/>
</dbReference>
<protein>
    <submittedName>
        <fullName evidence="4">NAD(P)-dependent dehydrogenase (Short-subunit alcohol dehydrogenase family)</fullName>
    </submittedName>
</protein>
<dbReference type="EMBL" id="JAUSQU010000001">
    <property type="protein sequence ID" value="MDP9842775.1"/>
    <property type="molecule type" value="Genomic_DNA"/>
</dbReference>
<dbReference type="InterPro" id="IPR057326">
    <property type="entry name" value="KR_dom"/>
</dbReference>
<dbReference type="Proteomes" id="UP001225356">
    <property type="component" value="Unassembled WGS sequence"/>
</dbReference>
<evidence type="ECO:0000259" key="3">
    <source>
        <dbReference type="SMART" id="SM00822"/>
    </source>
</evidence>
<comment type="similarity">
    <text evidence="1 2">Belongs to the short-chain dehydrogenases/reductases (SDR) family.</text>
</comment>
<dbReference type="InterPro" id="IPR020904">
    <property type="entry name" value="Sc_DH/Rdtase_CS"/>
</dbReference>
<dbReference type="RefSeq" id="WP_307556652.1">
    <property type="nucleotide sequence ID" value="NZ_JAUSQU010000001.1"/>
</dbReference>
<dbReference type="PANTHER" id="PTHR42760:SF40">
    <property type="entry name" value="3-OXOACYL-[ACYL-CARRIER-PROTEIN] REDUCTASE, CHLOROPLASTIC"/>
    <property type="match status" value="1"/>
</dbReference>
<name>A0ABT9Q7P5_9ACTN</name>
<evidence type="ECO:0000256" key="2">
    <source>
        <dbReference type="RuleBase" id="RU000363"/>
    </source>
</evidence>